<dbReference type="Gene3D" id="1.10.260.40">
    <property type="entry name" value="lambda repressor-like DNA-binding domains"/>
    <property type="match status" value="1"/>
</dbReference>
<evidence type="ECO:0000259" key="2">
    <source>
        <dbReference type="PROSITE" id="PS50943"/>
    </source>
</evidence>
<sequence>MYQISNEKFGLFVTELRKKKNLTQKDLAEKLYVSDKTVSKWERGVSPTKGY</sequence>
<dbReference type="GO" id="GO:0003677">
    <property type="term" value="F:DNA binding"/>
    <property type="evidence" value="ECO:0007669"/>
    <property type="project" value="UniProtKB-KW"/>
</dbReference>
<dbReference type="InterPro" id="IPR001387">
    <property type="entry name" value="Cro/C1-type_HTH"/>
</dbReference>
<evidence type="ECO:0000313" key="3">
    <source>
        <dbReference type="EMBL" id="MBC5658937.1"/>
    </source>
</evidence>
<dbReference type="Pfam" id="PF01381">
    <property type="entry name" value="HTH_3"/>
    <property type="match status" value="1"/>
</dbReference>
<name>A0A923LB73_9FIRM</name>
<dbReference type="SUPFAM" id="SSF47413">
    <property type="entry name" value="lambda repressor-like DNA-binding domains"/>
    <property type="match status" value="1"/>
</dbReference>
<dbReference type="CDD" id="cd00093">
    <property type="entry name" value="HTH_XRE"/>
    <property type="match status" value="1"/>
</dbReference>
<dbReference type="Proteomes" id="UP000649345">
    <property type="component" value="Unassembled WGS sequence"/>
</dbReference>
<reference evidence="3" key="1">
    <citation type="submission" date="2020-08" db="EMBL/GenBank/DDBJ databases">
        <title>Genome public.</title>
        <authorList>
            <person name="Liu C."/>
            <person name="Sun Q."/>
        </authorList>
    </citation>
    <scope>NUCLEOTIDE SEQUENCE</scope>
    <source>
        <strain evidence="3">NSJ-68</strain>
    </source>
</reference>
<proteinExistence type="predicted"/>
<dbReference type="PANTHER" id="PTHR46558:SF13">
    <property type="entry name" value="HTH-TYPE TRANSCRIPTIONAL REGULATOR IMMR"/>
    <property type="match status" value="1"/>
</dbReference>
<organism evidence="3 4">
    <name type="scientific">Anaerosacchariphilus hominis</name>
    <dbReference type="NCBI Taxonomy" id="2763017"/>
    <lineage>
        <taxon>Bacteria</taxon>
        <taxon>Bacillati</taxon>
        <taxon>Bacillota</taxon>
        <taxon>Clostridia</taxon>
        <taxon>Lachnospirales</taxon>
        <taxon>Lachnospiraceae</taxon>
        <taxon>Anaerosacchariphilus</taxon>
    </lineage>
</organism>
<comment type="caution">
    <text evidence="3">The sequence shown here is derived from an EMBL/GenBank/DDBJ whole genome shotgun (WGS) entry which is preliminary data.</text>
</comment>
<dbReference type="AlphaFoldDB" id="A0A923LB73"/>
<protein>
    <submittedName>
        <fullName evidence="3">Helix-turn-helix transcriptional regulator</fullName>
    </submittedName>
</protein>
<evidence type="ECO:0000313" key="4">
    <source>
        <dbReference type="Proteomes" id="UP000649345"/>
    </source>
</evidence>
<keyword evidence="1" id="KW-0238">DNA-binding</keyword>
<evidence type="ECO:0000256" key="1">
    <source>
        <dbReference type="ARBA" id="ARBA00023125"/>
    </source>
</evidence>
<gene>
    <name evidence="3" type="ORF">H8S44_04025</name>
</gene>
<dbReference type="PANTHER" id="PTHR46558">
    <property type="entry name" value="TRACRIPTIONAL REGULATORY PROTEIN-RELATED-RELATED"/>
    <property type="match status" value="1"/>
</dbReference>
<keyword evidence="4" id="KW-1185">Reference proteome</keyword>
<feature type="domain" description="HTH cro/C1-type" evidence="2">
    <location>
        <begin position="13"/>
        <end position="48"/>
    </location>
</feature>
<accession>A0A923LB73</accession>
<dbReference type="InterPro" id="IPR010982">
    <property type="entry name" value="Lambda_DNA-bd_dom_sf"/>
</dbReference>
<dbReference type="EMBL" id="JACOOR010000002">
    <property type="protein sequence ID" value="MBC5658937.1"/>
    <property type="molecule type" value="Genomic_DNA"/>
</dbReference>
<dbReference type="PROSITE" id="PS50943">
    <property type="entry name" value="HTH_CROC1"/>
    <property type="match status" value="1"/>
</dbReference>